<evidence type="ECO:0000313" key="11">
    <source>
        <dbReference type="Proteomes" id="UP001056937"/>
    </source>
</evidence>
<accession>A0ABY4XA58</accession>
<evidence type="ECO:0000256" key="8">
    <source>
        <dbReference type="SAM" id="SignalP"/>
    </source>
</evidence>
<dbReference type="CDD" id="cd06456">
    <property type="entry name" value="M3A_DCP"/>
    <property type="match status" value="1"/>
</dbReference>
<evidence type="ECO:0000256" key="5">
    <source>
        <dbReference type="ARBA" id="ARBA00022833"/>
    </source>
</evidence>
<comment type="cofactor">
    <cofactor evidence="7">
        <name>Zn(2+)</name>
        <dbReference type="ChEBI" id="CHEBI:29105"/>
    </cofactor>
    <text evidence="7">Binds 1 zinc ion.</text>
</comment>
<keyword evidence="2 7" id="KW-0645">Protease</keyword>
<evidence type="ECO:0000256" key="4">
    <source>
        <dbReference type="ARBA" id="ARBA00022801"/>
    </source>
</evidence>
<dbReference type="RefSeq" id="WP_252167590.1">
    <property type="nucleotide sequence ID" value="NZ_CP084930.1"/>
</dbReference>
<dbReference type="PANTHER" id="PTHR43660:SF1">
    <property type="entry name" value="DIPEPTIDYL CARBOXYPEPTIDASE"/>
    <property type="match status" value="1"/>
</dbReference>
<dbReference type="Gene3D" id="1.10.1370.10">
    <property type="entry name" value="Neurolysin, domain 3"/>
    <property type="match status" value="1"/>
</dbReference>
<evidence type="ECO:0000256" key="7">
    <source>
        <dbReference type="RuleBase" id="RU003435"/>
    </source>
</evidence>
<dbReference type="InterPro" id="IPR045090">
    <property type="entry name" value="Pept_M3A_M3B"/>
</dbReference>
<dbReference type="Proteomes" id="UP001056937">
    <property type="component" value="Chromosome 1"/>
</dbReference>
<sequence length="709" mass="77782">MRALLMAGAALGGLAGLAAAAAPSAAPTALPASAAPLLAEWTGPYGGVPPFDKVRPADFEPALTAAMAMKAKEIEAIASNPAPATFDNTIVALERSGKALQRVMVLYDLWSANLKTGPMRDIEARMSPRLAAFDDSIIQNAALFRRIDAVYTAPDKARLTPEQQRLVWRIWTDFSREGAKLSPADKQALASVNQQLSVLQTRFAQNELADEENVALVLDRAEDLAGMPAALVAGYAADAADHGQAGKWRIANTRSAVEPFLTYGSNRALRQKAFAMWTSRGDMGGATDNNAIVTQILALRTRKARLLGYNTYADWHLADTMAKTPTAALDLSMKVWWPAVAQVHQDVAAMQKIVDAEHGGFAIAPWDYRYYAEKLRKAKYDLDLNQVKPYLQLDHVREAMFYAAGRLYGFTFKPVTDVPVFQPDVKVWQVLGRDGRQVGLWYFDPYARAGKNSGAWMTSYREQSRFEGPVTTIVSNNSNFVKAPAGEAVTISFDDANTMFHEFGHALHGLNSSVTYPTLSGTAVARDFVEFPSQLNENWLTTPEVLRLLVNARGEPMPPALIARIKQAQAFNKAFSVVETQASALVDMKLHLAGDAKIDPRAFEKTTLAELKMPSEIVMRHRIPQFGHIFSGEGYAAGYYGYLWAEVLDHDAFAAFTETGDAWNPQVAARLHDTILSRGGTVDPAEAYRAFRGRDPSPDALLRHDGFIR</sequence>
<dbReference type="EMBL" id="CP084930">
    <property type="protein sequence ID" value="USI73784.1"/>
    <property type="molecule type" value="Genomic_DNA"/>
</dbReference>
<protein>
    <submittedName>
        <fullName evidence="10">M3 family metallopeptidase</fullName>
    </submittedName>
</protein>
<comment type="similarity">
    <text evidence="1 7">Belongs to the peptidase M3 family.</text>
</comment>
<keyword evidence="5 7" id="KW-0862">Zinc</keyword>
<organism evidence="10 11">
    <name type="scientific">Sphingomonas morindae</name>
    <dbReference type="NCBI Taxonomy" id="1541170"/>
    <lineage>
        <taxon>Bacteria</taxon>
        <taxon>Pseudomonadati</taxon>
        <taxon>Pseudomonadota</taxon>
        <taxon>Alphaproteobacteria</taxon>
        <taxon>Sphingomonadales</taxon>
        <taxon>Sphingomonadaceae</taxon>
        <taxon>Sphingomonas</taxon>
    </lineage>
</organism>
<keyword evidence="4 7" id="KW-0378">Hydrolase</keyword>
<dbReference type="InterPro" id="IPR024077">
    <property type="entry name" value="Neurolysin/TOP_dom2"/>
</dbReference>
<keyword evidence="6 7" id="KW-0482">Metalloprotease</keyword>
<dbReference type="InterPro" id="IPR024079">
    <property type="entry name" value="MetalloPept_cat_dom_sf"/>
</dbReference>
<feature type="signal peptide" evidence="8">
    <location>
        <begin position="1"/>
        <end position="20"/>
    </location>
</feature>
<evidence type="ECO:0000256" key="3">
    <source>
        <dbReference type="ARBA" id="ARBA00022723"/>
    </source>
</evidence>
<evidence type="ECO:0000256" key="2">
    <source>
        <dbReference type="ARBA" id="ARBA00022670"/>
    </source>
</evidence>
<evidence type="ECO:0000259" key="9">
    <source>
        <dbReference type="Pfam" id="PF01432"/>
    </source>
</evidence>
<keyword evidence="11" id="KW-1185">Reference proteome</keyword>
<keyword evidence="3 7" id="KW-0479">Metal-binding</keyword>
<feature type="domain" description="Peptidase M3A/M3B catalytic" evidence="9">
    <location>
        <begin position="261"/>
        <end position="704"/>
    </location>
</feature>
<dbReference type="PANTHER" id="PTHR43660">
    <property type="entry name" value="DIPEPTIDYL CARBOXYPEPTIDASE"/>
    <property type="match status" value="1"/>
</dbReference>
<proteinExistence type="inferred from homology"/>
<name>A0ABY4XA58_9SPHN</name>
<evidence type="ECO:0000256" key="6">
    <source>
        <dbReference type="ARBA" id="ARBA00023049"/>
    </source>
</evidence>
<dbReference type="InterPro" id="IPR001567">
    <property type="entry name" value="Pept_M3A_M3B_dom"/>
</dbReference>
<dbReference type="Pfam" id="PF01432">
    <property type="entry name" value="Peptidase_M3"/>
    <property type="match status" value="1"/>
</dbReference>
<evidence type="ECO:0000256" key="1">
    <source>
        <dbReference type="ARBA" id="ARBA00006040"/>
    </source>
</evidence>
<keyword evidence="8" id="KW-0732">Signal</keyword>
<evidence type="ECO:0000313" key="10">
    <source>
        <dbReference type="EMBL" id="USI73784.1"/>
    </source>
</evidence>
<reference evidence="10" key="1">
    <citation type="journal article" date="2022" name="Toxins">
        <title>Genomic Analysis of Sphingopyxis sp. USTB-05 for Biodegrading Cyanobacterial Hepatotoxins.</title>
        <authorList>
            <person name="Liu C."/>
            <person name="Xu Q."/>
            <person name="Zhao Z."/>
            <person name="Zhang H."/>
            <person name="Liu X."/>
            <person name="Yin C."/>
            <person name="Liu Y."/>
            <person name="Yan H."/>
        </authorList>
    </citation>
    <scope>NUCLEOTIDE SEQUENCE</scope>
    <source>
        <strain evidence="10">NBD5</strain>
    </source>
</reference>
<gene>
    <name evidence="10" type="ORF">LHA26_04765</name>
</gene>
<dbReference type="InterPro" id="IPR034005">
    <property type="entry name" value="M3A_DCP"/>
</dbReference>
<feature type="chain" id="PRO_5047036711" evidence="8">
    <location>
        <begin position="21"/>
        <end position="709"/>
    </location>
</feature>
<dbReference type="SUPFAM" id="SSF55486">
    <property type="entry name" value="Metalloproteases ('zincins'), catalytic domain"/>
    <property type="match status" value="1"/>
</dbReference>
<dbReference type="Gene3D" id="3.40.390.10">
    <property type="entry name" value="Collagenase (Catalytic Domain)"/>
    <property type="match status" value="1"/>
</dbReference>